<evidence type="ECO:0000313" key="2">
    <source>
        <dbReference type="EMBL" id="KAF7284316.1"/>
    </source>
</evidence>
<protein>
    <recommendedName>
        <fullName evidence="4">Protein FRA10AC1-like protein</fullName>
    </recommendedName>
</protein>
<feature type="compositionally biased region" description="Basic and acidic residues" evidence="1">
    <location>
        <begin position="209"/>
        <end position="225"/>
    </location>
</feature>
<evidence type="ECO:0008006" key="4">
    <source>
        <dbReference type="Google" id="ProtNLM"/>
    </source>
</evidence>
<dbReference type="PANTHER" id="PTHR11567:SF25">
    <property type="entry name" value="PROTEIN FRA10AC1"/>
    <property type="match status" value="1"/>
</dbReference>
<dbReference type="EMBL" id="JAACXV010000079">
    <property type="protein sequence ID" value="KAF7284316.1"/>
    <property type="molecule type" value="Genomic_DNA"/>
</dbReference>
<name>A0A834IQW1_RHYFE</name>
<comment type="caution">
    <text evidence="2">The sequence shown here is derived from an EMBL/GenBank/DDBJ whole genome shotgun (WGS) entry which is preliminary data.</text>
</comment>
<organism evidence="2 3">
    <name type="scientific">Rhynchophorus ferrugineus</name>
    <name type="common">Red palm weevil</name>
    <name type="synonym">Curculio ferrugineus</name>
    <dbReference type="NCBI Taxonomy" id="354439"/>
    <lineage>
        <taxon>Eukaryota</taxon>
        <taxon>Metazoa</taxon>
        <taxon>Ecdysozoa</taxon>
        <taxon>Arthropoda</taxon>
        <taxon>Hexapoda</taxon>
        <taxon>Insecta</taxon>
        <taxon>Pterygota</taxon>
        <taxon>Neoptera</taxon>
        <taxon>Endopterygota</taxon>
        <taxon>Coleoptera</taxon>
        <taxon>Polyphaga</taxon>
        <taxon>Cucujiformia</taxon>
        <taxon>Curculionidae</taxon>
        <taxon>Dryophthorinae</taxon>
        <taxon>Rhynchophorus</taxon>
    </lineage>
</organism>
<dbReference type="GO" id="GO:0016791">
    <property type="term" value="F:phosphatase activity"/>
    <property type="evidence" value="ECO:0007669"/>
    <property type="project" value="TreeGrafter"/>
</dbReference>
<dbReference type="InterPro" id="IPR019129">
    <property type="entry name" value="Folate-sensitive_fs_Fra10Ac1"/>
</dbReference>
<evidence type="ECO:0000256" key="1">
    <source>
        <dbReference type="SAM" id="MobiDB-lite"/>
    </source>
</evidence>
<keyword evidence="3" id="KW-1185">Reference proteome</keyword>
<dbReference type="OrthoDB" id="197967at2759"/>
<sequence length="237" mass="28547">MNLRSQMRYLNCYELHKLIVNEYILRKSEDIKSLKRDTSKDRNDYHVIKENHKFLWRHHEIPGSWEEQFAKKYYEKLFKEYAIADLSFFKDNKIALRWRTEQEVVVGRGQFTCGNKHCKEKDSLRTWEVNFAYEEHNEKKNALVKLRLCPPCSTKLNYHSKKREVKRIKKTAKRDIPKNKNNVKPIVNVNLDPAKEINASSSNCDNPENTDKWEHQKIENEKSREDEMEEYLQDLLL</sequence>
<reference evidence="2" key="1">
    <citation type="submission" date="2020-08" db="EMBL/GenBank/DDBJ databases">
        <title>Genome sequencing and assembly of the red palm weevil Rhynchophorus ferrugineus.</title>
        <authorList>
            <person name="Dias G.B."/>
            <person name="Bergman C.M."/>
            <person name="Manee M."/>
        </authorList>
    </citation>
    <scope>NUCLEOTIDE SEQUENCE</scope>
    <source>
        <strain evidence="2">AA-2017</strain>
        <tissue evidence="2">Whole larva</tissue>
    </source>
</reference>
<dbReference type="Proteomes" id="UP000625711">
    <property type="component" value="Unassembled WGS sequence"/>
</dbReference>
<gene>
    <name evidence="2" type="ORF">GWI33_022299</name>
</gene>
<dbReference type="AlphaFoldDB" id="A0A834IQW1"/>
<dbReference type="Pfam" id="PF09725">
    <property type="entry name" value="Fra10Ac1"/>
    <property type="match status" value="1"/>
</dbReference>
<feature type="region of interest" description="Disordered" evidence="1">
    <location>
        <begin position="197"/>
        <end position="231"/>
    </location>
</feature>
<proteinExistence type="predicted"/>
<accession>A0A834IQW1</accession>
<feature type="compositionally biased region" description="Polar residues" evidence="1">
    <location>
        <begin position="198"/>
        <end position="207"/>
    </location>
</feature>
<evidence type="ECO:0000313" key="3">
    <source>
        <dbReference type="Proteomes" id="UP000625711"/>
    </source>
</evidence>
<dbReference type="InterPro" id="IPR050645">
    <property type="entry name" value="Histidine_acid_phosphatase"/>
</dbReference>
<dbReference type="PANTHER" id="PTHR11567">
    <property type="entry name" value="ACID PHOSPHATASE-RELATED"/>
    <property type="match status" value="1"/>
</dbReference>